<dbReference type="InterPro" id="IPR014158">
    <property type="entry name" value="T4SS_VirB5"/>
</dbReference>
<dbReference type="Proteomes" id="UP000029223">
    <property type="component" value="Unassembled WGS sequence"/>
</dbReference>
<proteinExistence type="predicted"/>
<reference evidence="2" key="1">
    <citation type="submission" date="2014-09" db="EMBL/GenBank/DDBJ databases">
        <title>Vibrio variabilis JCM 19239. (C206) whole genome shotgun sequence.</title>
        <authorList>
            <person name="Sawabe T."/>
            <person name="Meirelles P."/>
            <person name="Nakanishi M."/>
            <person name="Sayaka M."/>
            <person name="Hattori M."/>
            <person name="Ohkuma M."/>
        </authorList>
    </citation>
    <scope>NUCLEOTIDE SEQUENCE [LARGE SCALE GENOMIC DNA]</scope>
    <source>
        <strain evidence="2">JCM 19239</strain>
    </source>
</reference>
<comment type="caution">
    <text evidence="1">The sequence shown here is derived from an EMBL/GenBank/DDBJ whole genome shotgun (WGS) entry which is preliminary data.</text>
</comment>
<keyword evidence="2" id="KW-1185">Reference proteome</keyword>
<sequence length="150" mass="17625">MEGHYHFENILSDRELNRLFDLSDYQDLYGAIDEIEDLREEYGLYSNDPATQRSYDMQLKQLRLQETLYQQSTERQQRMSALLNQFGQADTPAAKDDLANSIHFEKMQMENEQTMMTAMTNMLEKQKRLEAKQQAQAFSNSMFGDGIPFE</sequence>
<dbReference type="SUPFAM" id="SSF101082">
    <property type="entry name" value="Typo IV secretion system protein TraC"/>
    <property type="match status" value="1"/>
</dbReference>
<evidence type="ECO:0000313" key="2">
    <source>
        <dbReference type="Proteomes" id="UP000029223"/>
    </source>
</evidence>
<protein>
    <submittedName>
        <fullName evidence="1">Uncharacterized protein</fullName>
    </submittedName>
</protein>
<evidence type="ECO:0000313" key="1">
    <source>
        <dbReference type="EMBL" id="GAL27748.1"/>
    </source>
</evidence>
<organism evidence="1 2">
    <name type="scientific">Vibrio variabilis</name>
    <dbReference type="NCBI Taxonomy" id="990271"/>
    <lineage>
        <taxon>Bacteria</taxon>
        <taxon>Pseudomonadati</taxon>
        <taxon>Pseudomonadota</taxon>
        <taxon>Gammaproteobacteria</taxon>
        <taxon>Vibrionales</taxon>
        <taxon>Vibrionaceae</taxon>
        <taxon>Vibrio</taxon>
    </lineage>
</organism>
<dbReference type="EMBL" id="BBMS01000033">
    <property type="protein sequence ID" value="GAL27748.1"/>
    <property type="molecule type" value="Genomic_DNA"/>
</dbReference>
<reference evidence="2" key="2">
    <citation type="submission" date="2014-09" db="EMBL/GenBank/DDBJ databases">
        <authorList>
            <consortium name="NBRP consortium"/>
            <person name="Sawabe T."/>
            <person name="Meirelles P."/>
            <person name="Nakanishi M."/>
            <person name="Sayaka M."/>
            <person name="Hattori M."/>
            <person name="Ohkuma M."/>
        </authorList>
    </citation>
    <scope>NUCLEOTIDE SEQUENCE [LARGE SCALE GENOMIC DNA]</scope>
    <source>
        <strain evidence="2">JCM 19239</strain>
    </source>
</reference>
<dbReference type="Pfam" id="PF07996">
    <property type="entry name" value="T4SS"/>
    <property type="match status" value="1"/>
</dbReference>
<name>A0ABQ0JG65_9VIBR</name>
<accession>A0ABQ0JG65</accession>
<gene>
    <name evidence="1" type="ORF">JCM19239_1469</name>
</gene>
<dbReference type="Gene3D" id="1.20.58.430">
    <property type="entry name" value="Type IV secretion system, VirB5-domain"/>
    <property type="match status" value="1"/>
</dbReference>
<dbReference type="InterPro" id="IPR023220">
    <property type="entry name" value="T4SS_VirB5-domain"/>
</dbReference>